<dbReference type="PANTHER" id="PTHR30222:SF17">
    <property type="entry name" value="SPERMIDINE_PUTRESCINE-BINDING PERIPLASMIC PROTEIN"/>
    <property type="match status" value="1"/>
</dbReference>
<comment type="subcellular location">
    <subcellularLocation>
        <location evidence="1">Periplasm</location>
    </subcellularLocation>
</comment>
<dbReference type="EMBL" id="SHKI01000006">
    <property type="protein sequence ID" value="RZT62756.1"/>
    <property type="molecule type" value="Genomic_DNA"/>
</dbReference>
<evidence type="ECO:0000256" key="6">
    <source>
        <dbReference type="SAM" id="SignalP"/>
    </source>
</evidence>
<proteinExistence type="predicted"/>
<dbReference type="RefSeq" id="WP_130454630.1">
    <property type="nucleotide sequence ID" value="NZ_QYAG01000002.1"/>
</dbReference>
<evidence type="ECO:0000256" key="4">
    <source>
        <dbReference type="ARBA" id="ARBA00022764"/>
    </source>
</evidence>
<dbReference type="GO" id="GO:0019808">
    <property type="term" value="F:polyamine binding"/>
    <property type="evidence" value="ECO:0007669"/>
    <property type="project" value="InterPro"/>
</dbReference>
<dbReference type="PANTHER" id="PTHR30222">
    <property type="entry name" value="SPERMIDINE/PUTRESCINE-BINDING PERIPLASMIC PROTEIN"/>
    <property type="match status" value="1"/>
</dbReference>
<dbReference type="Pfam" id="PF13416">
    <property type="entry name" value="SBP_bac_8"/>
    <property type="match status" value="1"/>
</dbReference>
<dbReference type="GO" id="GO:0015846">
    <property type="term" value="P:polyamine transport"/>
    <property type="evidence" value="ECO:0007669"/>
    <property type="project" value="InterPro"/>
</dbReference>
<accession>A0A4Q7TPP5</accession>
<feature type="binding site" evidence="5">
    <location>
        <position position="353"/>
    </location>
    <ligand>
        <name>spermidine</name>
        <dbReference type="ChEBI" id="CHEBI:57834"/>
    </ligand>
</feature>
<dbReference type="SUPFAM" id="SSF53850">
    <property type="entry name" value="Periplasmic binding protein-like II"/>
    <property type="match status" value="1"/>
</dbReference>
<keyword evidence="3 6" id="KW-0732">Signal</keyword>
<gene>
    <name evidence="7" type="ORF">EV139_2458</name>
</gene>
<dbReference type="PRINTS" id="PR00909">
    <property type="entry name" value="SPERMDNBNDNG"/>
</dbReference>
<dbReference type="GO" id="GO:0042597">
    <property type="term" value="C:periplasmic space"/>
    <property type="evidence" value="ECO:0007669"/>
    <property type="project" value="UniProtKB-SubCell"/>
</dbReference>
<keyword evidence="4" id="KW-0574">Periplasm</keyword>
<reference evidence="7 8" key="1">
    <citation type="journal article" date="2015" name="Stand. Genomic Sci.">
        <title>Genomic Encyclopedia of Bacterial and Archaeal Type Strains, Phase III: the genomes of soil and plant-associated and newly described type strains.</title>
        <authorList>
            <person name="Whitman W.B."/>
            <person name="Woyke T."/>
            <person name="Klenk H.P."/>
            <person name="Zhou Y."/>
            <person name="Lilburn T.G."/>
            <person name="Beck B.J."/>
            <person name="De Vos P."/>
            <person name="Vandamme P."/>
            <person name="Eisen J.A."/>
            <person name="Garrity G."/>
            <person name="Hugenholtz P."/>
            <person name="Kyrpides N.C."/>
        </authorList>
    </citation>
    <scope>NUCLEOTIDE SEQUENCE [LARGE SCALE GENOMIC DNA]</scope>
    <source>
        <strain evidence="7 8">RF6</strain>
    </source>
</reference>
<comment type="caution">
    <text evidence="7">The sequence shown here is derived from an EMBL/GenBank/DDBJ whole genome shotgun (WGS) entry which is preliminary data.</text>
</comment>
<evidence type="ECO:0000313" key="8">
    <source>
        <dbReference type="Proteomes" id="UP000291832"/>
    </source>
</evidence>
<feature type="signal peptide" evidence="6">
    <location>
        <begin position="1"/>
        <end position="31"/>
    </location>
</feature>
<feature type="chain" id="PRO_5020442934" evidence="6">
    <location>
        <begin position="32"/>
        <end position="373"/>
    </location>
</feature>
<dbReference type="AlphaFoldDB" id="A0A4Q7TPP5"/>
<dbReference type="Gene3D" id="3.40.190.10">
    <property type="entry name" value="Periplasmic binding protein-like II"/>
    <property type="match status" value="2"/>
</dbReference>
<evidence type="ECO:0000313" key="7">
    <source>
        <dbReference type="EMBL" id="RZT62756.1"/>
    </source>
</evidence>
<dbReference type="OrthoDB" id="9769319at2"/>
<organism evidence="7 8">
    <name type="scientific">Leucobacter luti</name>
    <dbReference type="NCBI Taxonomy" id="340320"/>
    <lineage>
        <taxon>Bacteria</taxon>
        <taxon>Bacillati</taxon>
        <taxon>Actinomycetota</taxon>
        <taxon>Actinomycetes</taxon>
        <taxon>Micrococcales</taxon>
        <taxon>Microbacteriaceae</taxon>
        <taxon>Leucobacter</taxon>
    </lineage>
</organism>
<feature type="binding site" evidence="5">
    <location>
        <position position="109"/>
    </location>
    <ligand>
        <name>spermidine</name>
        <dbReference type="ChEBI" id="CHEBI:57834"/>
    </ligand>
</feature>
<evidence type="ECO:0000256" key="2">
    <source>
        <dbReference type="ARBA" id="ARBA00022448"/>
    </source>
</evidence>
<evidence type="ECO:0000256" key="1">
    <source>
        <dbReference type="ARBA" id="ARBA00004418"/>
    </source>
</evidence>
<protein>
    <submittedName>
        <fullName evidence="7">Spermidine/putrescine transport system substrate-binding protein</fullName>
    </submittedName>
</protein>
<name>A0A4Q7TPP5_9MICO</name>
<dbReference type="InterPro" id="IPR006059">
    <property type="entry name" value="SBP"/>
</dbReference>
<keyword evidence="2" id="KW-0813">Transport</keyword>
<keyword evidence="8" id="KW-1185">Reference proteome</keyword>
<dbReference type="PIRSF" id="PIRSF019574">
    <property type="entry name" value="Periplasmic_polyamine_BP"/>
    <property type="match status" value="1"/>
</dbReference>
<sequence length="373" mass="39461">MKLSLTGAPLRLTLTAAAGAALLLGATACSAAPATGGESGGAVAAFPESGSGELNLFNFTNYINPDALTKFTEDTGIKVNVDTFSSAEEMVAKVKTGSATYDVVSISDYVAEDLIASGQLLEIDAISFPNGGNIEASFVDSYFDEGRKYTTPYAVVYQGIGVNPDEVSGEVASWKDYFGVPDGAAGKINLHDSQTFVIDAALMAVGSEACTTDNAAYQDALDLLNGFKSDVKVISSDGTIDRMAGGEVVLSTMWNGSFARAQAQNPDLEYVFPEEGFMMGADNLGILANAQNQDNAKIFLNWLLEPENAALNADFIKYSSPITGIEEFLAEPAEGDAAVIIADAETMQRGHDQKPCSAEVKEQYDKLWTMFKG</sequence>
<dbReference type="Proteomes" id="UP000291832">
    <property type="component" value="Unassembled WGS sequence"/>
</dbReference>
<evidence type="ECO:0000256" key="3">
    <source>
        <dbReference type="ARBA" id="ARBA00022729"/>
    </source>
</evidence>
<dbReference type="InterPro" id="IPR001188">
    <property type="entry name" value="Sperm_putr-bd"/>
</dbReference>
<evidence type="ECO:0000256" key="5">
    <source>
        <dbReference type="PIRSR" id="PIRSR019574-1"/>
    </source>
</evidence>
<dbReference type="PROSITE" id="PS51257">
    <property type="entry name" value="PROKAR_LIPOPROTEIN"/>
    <property type="match status" value="1"/>
</dbReference>